<evidence type="ECO:0000313" key="6">
    <source>
        <dbReference type="Proteomes" id="UP000483004"/>
    </source>
</evidence>
<keyword evidence="2" id="KW-0238">DNA-binding</keyword>
<name>A0A6L3W0K2_9ACTN</name>
<dbReference type="GO" id="GO:0003677">
    <property type="term" value="F:DNA binding"/>
    <property type="evidence" value="ECO:0007669"/>
    <property type="project" value="UniProtKB-KW"/>
</dbReference>
<dbReference type="PROSITE" id="PS50949">
    <property type="entry name" value="HTH_GNTR"/>
    <property type="match status" value="1"/>
</dbReference>
<dbReference type="InterPro" id="IPR050679">
    <property type="entry name" value="Bact_HTH_transcr_reg"/>
</dbReference>
<dbReference type="PANTHER" id="PTHR44846:SF1">
    <property type="entry name" value="MANNOSYL-D-GLYCERATE TRANSPORT_METABOLISM SYSTEM REPRESSOR MNGR-RELATED"/>
    <property type="match status" value="1"/>
</dbReference>
<accession>A0A6L3W0K2</accession>
<evidence type="ECO:0000256" key="3">
    <source>
        <dbReference type="ARBA" id="ARBA00023163"/>
    </source>
</evidence>
<evidence type="ECO:0000313" key="5">
    <source>
        <dbReference type="EMBL" id="KAB2384769.1"/>
    </source>
</evidence>
<organism evidence="5 6">
    <name type="scientific">Actinomadura montaniterrae</name>
    <dbReference type="NCBI Taxonomy" id="1803903"/>
    <lineage>
        <taxon>Bacteria</taxon>
        <taxon>Bacillati</taxon>
        <taxon>Actinomycetota</taxon>
        <taxon>Actinomycetes</taxon>
        <taxon>Streptosporangiales</taxon>
        <taxon>Thermomonosporaceae</taxon>
        <taxon>Actinomadura</taxon>
    </lineage>
</organism>
<dbReference type="AlphaFoldDB" id="A0A6L3W0K2"/>
<dbReference type="Gene3D" id="1.10.10.10">
    <property type="entry name" value="Winged helix-like DNA-binding domain superfamily/Winged helix DNA-binding domain"/>
    <property type="match status" value="1"/>
</dbReference>
<keyword evidence="6" id="KW-1185">Reference proteome</keyword>
<dbReference type="PANTHER" id="PTHR44846">
    <property type="entry name" value="MANNOSYL-D-GLYCERATE TRANSPORT/METABOLISM SYSTEM REPRESSOR MNGR-RELATED"/>
    <property type="match status" value="1"/>
</dbReference>
<dbReference type="PRINTS" id="PR00035">
    <property type="entry name" value="HTHGNTR"/>
</dbReference>
<dbReference type="Pfam" id="PF00392">
    <property type="entry name" value="GntR"/>
    <property type="match status" value="1"/>
</dbReference>
<dbReference type="CDD" id="cd07377">
    <property type="entry name" value="WHTH_GntR"/>
    <property type="match status" value="1"/>
</dbReference>
<sequence>MGIDFEGADPIYVQVAAIIRQRVADGVYKSNRAIPAEHDLVEEFGVARNTVRAAIRLLNEEGVLRTVRGRGTFVT</sequence>
<dbReference type="Proteomes" id="UP000483004">
    <property type="component" value="Unassembled WGS sequence"/>
</dbReference>
<evidence type="ECO:0000256" key="2">
    <source>
        <dbReference type="ARBA" id="ARBA00023125"/>
    </source>
</evidence>
<feature type="domain" description="HTH gntR-type" evidence="4">
    <location>
        <begin position="9"/>
        <end position="75"/>
    </location>
</feature>
<dbReference type="EMBL" id="WBMR01000019">
    <property type="protein sequence ID" value="KAB2384769.1"/>
    <property type="molecule type" value="Genomic_DNA"/>
</dbReference>
<evidence type="ECO:0000259" key="4">
    <source>
        <dbReference type="PROSITE" id="PS50949"/>
    </source>
</evidence>
<dbReference type="GO" id="GO:0003700">
    <property type="term" value="F:DNA-binding transcription factor activity"/>
    <property type="evidence" value="ECO:0007669"/>
    <property type="project" value="InterPro"/>
</dbReference>
<reference evidence="5 6" key="1">
    <citation type="submission" date="2019-09" db="EMBL/GenBank/DDBJ databases">
        <title>Actinomadura physcomitrii sp. nov., a novel actinomycete isolated from moss [Physcomitrium sphaericum (Ludw) Fuernr].</title>
        <authorList>
            <person name="Liu C."/>
            <person name="Zhuang X."/>
        </authorList>
    </citation>
    <scope>NUCLEOTIDE SEQUENCE [LARGE SCALE GENOMIC DNA]</scope>
    <source>
        <strain evidence="5 6">CYP1-1B</strain>
    </source>
</reference>
<proteinExistence type="predicted"/>
<evidence type="ECO:0000256" key="1">
    <source>
        <dbReference type="ARBA" id="ARBA00023015"/>
    </source>
</evidence>
<dbReference type="InterPro" id="IPR000524">
    <property type="entry name" value="Tscrpt_reg_HTH_GntR"/>
</dbReference>
<gene>
    <name evidence="5" type="ORF">F9B16_09995</name>
</gene>
<comment type="caution">
    <text evidence="5">The sequence shown here is derived from an EMBL/GenBank/DDBJ whole genome shotgun (WGS) entry which is preliminary data.</text>
</comment>
<dbReference type="SUPFAM" id="SSF46785">
    <property type="entry name" value="Winged helix' DNA-binding domain"/>
    <property type="match status" value="1"/>
</dbReference>
<dbReference type="SMART" id="SM00345">
    <property type="entry name" value="HTH_GNTR"/>
    <property type="match status" value="1"/>
</dbReference>
<dbReference type="InterPro" id="IPR036390">
    <property type="entry name" value="WH_DNA-bd_sf"/>
</dbReference>
<keyword evidence="1" id="KW-0805">Transcription regulation</keyword>
<dbReference type="InterPro" id="IPR036388">
    <property type="entry name" value="WH-like_DNA-bd_sf"/>
</dbReference>
<dbReference type="GO" id="GO:0045892">
    <property type="term" value="P:negative regulation of DNA-templated transcription"/>
    <property type="evidence" value="ECO:0007669"/>
    <property type="project" value="TreeGrafter"/>
</dbReference>
<dbReference type="OrthoDB" id="4338617at2"/>
<keyword evidence="3" id="KW-0804">Transcription</keyword>
<protein>
    <submittedName>
        <fullName evidence="5">GntR family transcriptional regulator</fullName>
    </submittedName>
</protein>
<dbReference type="RefSeq" id="WP_151539724.1">
    <property type="nucleotide sequence ID" value="NZ_WBMR01000019.1"/>
</dbReference>